<evidence type="ECO:0000313" key="4">
    <source>
        <dbReference type="EMBL" id="MES1919087.1"/>
    </source>
</evidence>
<dbReference type="InterPro" id="IPR045001">
    <property type="entry name" value="DRG"/>
</dbReference>
<dbReference type="EMBL" id="JBDODL010000195">
    <property type="protein sequence ID" value="MES1919087.1"/>
    <property type="molecule type" value="Genomic_DNA"/>
</dbReference>
<feature type="compositionally biased region" description="Basic and acidic residues" evidence="2">
    <location>
        <begin position="118"/>
        <end position="127"/>
    </location>
</feature>
<evidence type="ECO:0000259" key="3">
    <source>
        <dbReference type="PROSITE" id="PS51710"/>
    </source>
</evidence>
<evidence type="ECO:0000256" key="2">
    <source>
        <dbReference type="SAM" id="MobiDB-lite"/>
    </source>
</evidence>
<dbReference type="Proteomes" id="UP001439008">
    <property type="component" value="Unassembled WGS sequence"/>
</dbReference>
<dbReference type="InterPro" id="IPR027417">
    <property type="entry name" value="P-loop_NTPase"/>
</dbReference>
<feature type="compositionally biased region" description="Basic and acidic residues" evidence="2">
    <location>
        <begin position="170"/>
        <end position="179"/>
    </location>
</feature>
<dbReference type="PANTHER" id="PTHR43127">
    <property type="entry name" value="DEVELOPMENTALLY-REGULATED GTP-BINDING PROTEIN 2"/>
    <property type="match status" value="1"/>
</dbReference>
<feature type="compositionally biased region" description="Basic and acidic residues" evidence="2">
    <location>
        <begin position="151"/>
        <end position="163"/>
    </location>
</feature>
<feature type="domain" description="OBG-type G" evidence="3">
    <location>
        <begin position="50"/>
        <end position="89"/>
    </location>
</feature>
<dbReference type="Pfam" id="PF01926">
    <property type="entry name" value="MMR_HSR1"/>
    <property type="match status" value="1"/>
</dbReference>
<sequence>MDRTQKNKATMGHIGLLKARLAKLKRELLLNSSSAGKSGEGFDVSKSGNARVGFVGFPSVGKSTLLTKLTNTVSKAADYEFTTLTCVPGSMVYKGCKIQVSSLTEAARPPGNHRRGQRREGEREAGHRSGPHVRSAAVNLGRGETDADEETDRKRVGRLRDSAKQVSPGHKGDEERKRGVVCDEDGATEQFDRQTNRRNLQRIQSGFGRSRFAVRCLRRRFDRRHRRKQVF</sequence>
<accession>A0ABV2AIL1</accession>
<keyword evidence="5" id="KW-1185">Reference proteome</keyword>
<dbReference type="InterPro" id="IPR006073">
    <property type="entry name" value="GTP-bd"/>
</dbReference>
<evidence type="ECO:0000256" key="1">
    <source>
        <dbReference type="ARBA" id="ARBA00022741"/>
    </source>
</evidence>
<name>A0ABV2AIL1_9EUKA</name>
<comment type="caution">
    <text evidence="4">The sequence shown here is derived from an EMBL/GenBank/DDBJ whole genome shotgun (WGS) entry which is preliminary data.</text>
</comment>
<organism evidence="4 5">
    <name type="scientific">Bonamia ostreae</name>
    <dbReference type="NCBI Taxonomy" id="126728"/>
    <lineage>
        <taxon>Eukaryota</taxon>
        <taxon>Sar</taxon>
        <taxon>Rhizaria</taxon>
        <taxon>Endomyxa</taxon>
        <taxon>Ascetosporea</taxon>
        <taxon>Haplosporida</taxon>
        <taxon>Bonamia</taxon>
    </lineage>
</organism>
<evidence type="ECO:0000313" key="5">
    <source>
        <dbReference type="Proteomes" id="UP001439008"/>
    </source>
</evidence>
<keyword evidence="1" id="KW-0547">Nucleotide-binding</keyword>
<reference evidence="4 5" key="1">
    <citation type="journal article" date="2024" name="BMC Biol.">
        <title>Comparative genomics of Ascetosporea gives new insight into the evolutionary basis for animal parasitism in Rhizaria.</title>
        <authorList>
            <person name="Hiltunen Thoren M."/>
            <person name="Onut-Brannstrom I."/>
            <person name="Alfjorden A."/>
            <person name="Peckova H."/>
            <person name="Swords F."/>
            <person name="Hooper C."/>
            <person name="Holzer A.S."/>
            <person name="Bass D."/>
            <person name="Burki F."/>
        </authorList>
    </citation>
    <scope>NUCLEOTIDE SEQUENCE [LARGE SCALE GENOMIC DNA]</scope>
    <source>
        <strain evidence="4">20-A016</strain>
    </source>
</reference>
<dbReference type="PRINTS" id="PR00326">
    <property type="entry name" value="GTP1OBG"/>
</dbReference>
<gene>
    <name evidence="4" type="ORF">MHBO_000954</name>
</gene>
<dbReference type="SUPFAM" id="SSF52540">
    <property type="entry name" value="P-loop containing nucleoside triphosphate hydrolases"/>
    <property type="match status" value="1"/>
</dbReference>
<dbReference type="InterPro" id="IPR031167">
    <property type="entry name" value="G_OBG"/>
</dbReference>
<protein>
    <recommendedName>
        <fullName evidence="3">OBG-type G domain-containing protein</fullName>
    </recommendedName>
</protein>
<dbReference type="PROSITE" id="PS51710">
    <property type="entry name" value="G_OBG"/>
    <property type="match status" value="1"/>
</dbReference>
<feature type="region of interest" description="Disordered" evidence="2">
    <location>
        <begin position="104"/>
        <end position="179"/>
    </location>
</feature>
<dbReference type="Gene3D" id="3.40.50.300">
    <property type="entry name" value="P-loop containing nucleotide triphosphate hydrolases"/>
    <property type="match status" value="1"/>
</dbReference>
<proteinExistence type="predicted"/>